<dbReference type="Pfam" id="PF08030">
    <property type="entry name" value="NAD_binding_6"/>
    <property type="match status" value="1"/>
</dbReference>
<dbReference type="SFLD" id="SFLDG01168">
    <property type="entry name" value="Ferric_reductase_subgroup_(FRE"/>
    <property type="match status" value="1"/>
</dbReference>
<dbReference type="SUPFAM" id="SSF52343">
    <property type="entry name" value="Ferredoxin reductase-like, C-terminal NADP-linked domain"/>
    <property type="match status" value="1"/>
</dbReference>
<keyword evidence="7 16" id="KW-0812">Transmembrane</keyword>
<dbReference type="AlphaFoldDB" id="M3HT57"/>
<keyword evidence="11" id="KW-0560">Oxidoreductase</keyword>
<dbReference type="eggNOG" id="KOG0039">
    <property type="taxonomic scope" value="Eukaryota"/>
</dbReference>
<dbReference type="InterPro" id="IPR017927">
    <property type="entry name" value="FAD-bd_FR_type"/>
</dbReference>
<dbReference type="EC" id="1.16.1.9" evidence="3"/>
<dbReference type="Gene3D" id="3.40.50.80">
    <property type="entry name" value="Nucleotide-binding domain of ferredoxin-NADP reductase (FNR) module"/>
    <property type="match status" value="1"/>
</dbReference>
<dbReference type="CDD" id="cd06186">
    <property type="entry name" value="NOX_Duox_like_FAD_NADP"/>
    <property type="match status" value="1"/>
</dbReference>
<feature type="signal peptide" evidence="17">
    <location>
        <begin position="1"/>
        <end position="16"/>
    </location>
</feature>
<evidence type="ECO:0000259" key="18">
    <source>
        <dbReference type="PROSITE" id="PS51384"/>
    </source>
</evidence>
<evidence type="ECO:0000313" key="19">
    <source>
        <dbReference type="EMBL" id="EMG50782.1"/>
    </source>
</evidence>
<evidence type="ECO:0000256" key="15">
    <source>
        <dbReference type="ARBA" id="ARBA00048483"/>
    </source>
</evidence>
<proteinExistence type="inferred from homology"/>
<evidence type="ECO:0000256" key="12">
    <source>
        <dbReference type="ARBA" id="ARBA00023065"/>
    </source>
</evidence>
<accession>M3HT57</accession>
<evidence type="ECO:0000256" key="2">
    <source>
        <dbReference type="ARBA" id="ARBA00006278"/>
    </source>
</evidence>
<evidence type="ECO:0000256" key="4">
    <source>
        <dbReference type="ARBA" id="ARBA00022448"/>
    </source>
</evidence>
<dbReference type="GO" id="GO:0005886">
    <property type="term" value="C:plasma membrane"/>
    <property type="evidence" value="ECO:0007669"/>
    <property type="project" value="UniProtKB-SubCell"/>
</dbReference>
<evidence type="ECO:0000256" key="8">
    <source>
        <dbReference type="ARBA" id="ARBA00022827"/>
    </source>
</evidence>
<reference evidence="19 20" key="1">
    <citation type="submission" date="2013-02" db="EMBL/GenBank/DDBJ databases">
        <title>Genome sequence of Candida maltosa Xu316, a potential industrial strain for xylitol and ethanol production.</title>
        <authorList>
            <person name="Yu J."/>
            <person name="Wang Q."/>
            <person name="Geng X."/>
            <person name="Bao W."/>
            <person name="He P."/>
            <person name="Cai J."/>
        </authorList>
    </citation>
    <scope>NUCLEOTIDE SEQUENCE [LARGE SCALE GENOMIC DNA]</scope>
    <source>
        <strain evidence="20">Xu316</strain>
    </source>
</reference>
<evidence type="ECO:0000256" key="17">
    <source>
        <dbReference type="SAM" id="SignalP"/>
    </source>
</evidence>
<dbReference type="PANTHER" id="PTHR32361">
    <property type="entry name" value="FERRIC/CUPRIC REDUCTASE TRANSMEMBRANE COMPONENT"/>
    <property type="match status" value="1"/>
</dbReference>
<dbReference type="InterPro" id="IPR051410">
    <property type="entry name" value="Ferric/Cupric_Reductase"/>
</dbReference>
<feature type="transmembrane region" description="Helical" evidence="16">
    <location>
        <begin position="237"/>
        <end position="255"/>
    </location>
</feature>
<dbReference type="OrthoDB" id="4494341at2759"/>
<dbReference type="PROSITE" id="PS51384">
    <property type="entry name" value="FAD_FR"/>
    <property type="match status" value="1"/>
</dbReference>
<dbReference type="Proteomes" id="UP000011777">
    <property type="component" value="Unassembled WGS sequence"/>
</dbReference>
<keyword evidence="20" id="KW-1185">Reference proteome</keyword>
<keyword evidence="4" id="KW-0813">Transport</keyword>
<dbReference type="InterPro" id="IPR013130">
    <property type="entry name" value="Fe3_Rdtase_TM_dom"/>
</dbReference>
<dbReference type="SFLD" id="SFLDS00052">
    <property type="entry name" value="Ferric_Reductase_Domain"/>
    <property type="match status" value="1"/>
</dbReference>
<evidence type="ECO:0000256" key="7">
    <source>
        <dbReference type="ARBA" id="ARBA00022692"/>
    </source>
</evidence>
<keyword evidence="6" id="KW-0285">Flavoprotein</keyword>
<keyword evidence="17" id="KW-0732">Signal</keyword>
<dbReference type="SUPFAM" id="SSF63380">
    <property type="entry name" value="Riboflavin synthase domain-like"/>
    <property type="match status" value="1"/>
</dbReference>
<comment type="similarity">
    <text evidence="2">Belongs to the ferric reductase (FRE) family.</text>
</comment>
<evidence type="ECO:0000256" key="9">
    <source>
        <dbReference type="ARBA" id="ARBA00022982"/>
    </source>
</evidence>
<keyword evidence="13 16" id="KW-0472">Membrane</keyword>
<dbReference type="Pfam" id="PF01794">
    <property type="entry name" value="Ferric_reduct"/>
    <property type="match status" value="1"/>
</dbReference>
<dbReference type="EMBL" id="AOGT01000118">
    <property type="protein sequence ID" value="EMG50782.1"/>
    <property type="molecule type" value="Genomic_DNA"/>
</dbReference>
<evidence type="ECO:0000256" key="14">
    <source>
        <dbReference type="ARBA" id="ARBA00023180"/>
    </source>
</evidence>
<dbReference type="InterPro" id="IPR039261">
    <property type="entry name" value="FNR_nucleotide-bd"/>
</dbReference>
<dbReference type="InterPro" id="IPR013121">
    <property type="entry name" value="Fe_red_NAD-bd_6"/>
</dbReference>
<evidence type="ECO:0000313" key="20">
    <source>
        <dbReference type="Proteomes" id="UP000011777"/>
    </source>
</evidence>
<evidence type="ECO:0000256" key="6">
    <source>
        <dbReference type="ARBA" id="ARBA00022630"/>
    </source>
</evidence>
<feature type="transmembrane region" description="Helical" evidence="16">
    <location>
        <begin position="378"/>
        <end position="396"/>
    </location>
</feature>
<organism evidence="19 20">
    <name type="scientific">Candida maltosa (strain Xu316)</name>
    <name type="common">Yeast</name>
    <dbReference type="NCBI Taxonomy" id="1245528"/>
    <lineage>
        <taxon>Eukaryota</taxon>
        <taxon>Fungi</taxon>
        <taxon>Dikarya</taxon>
        <taxon>Ascomycota</taxon>
        <taxon>Saccharomycotina</taxon>
        <taxon>Pichiomycetes</taxon>
        <taxon>Debaryomycetaceae</taxon>
        <taxon>Candida/Lodderomyces clade</taxon>
        <taxon>Candida</taxon>
    </lineage>
</organism>
<evidence type="ECO:0000256" key="10">
    <source>
        <dbReference type="ARBA" id="ARBA00022989"/>
    </source>
</evidence>
<dbReference type="HOGENOM" id="CLU_010365_4_0_1"/>
<comment type="caution">
    <text evidence="19">The sequence shown here is derived from an EMBL/GenBank/DDBJ whole genome shotgun (WGS) entry which is preliminary data.</text>
</comment>
<dbReference type="GO" id="GO:0006826">
    <property type="term" value="P:iron ion transport"/>
    <property type="evidence" value="ECO:0007669"/>
    <property type="project" value="TreeGrafter"/>
</dbReference>
<feature type="transmembrane region" description="Helical" evidence="16">
    <location>
        <begin position="352"/>
        <end position="371"/>
    </location>
</feature>
<dbReference type="GO" id="GO:0006879">
    <property type="term" value="P:intracellular iron ion homeostasis"/>
    <property type="evidence" value="ECO:0007669"/>
    <property type="project" value="TreeGrafter"/>
</dbReference>
<sequence length="720" mass="81945">MKLLLLFTLLLLGVDASNVPSIKNLQFIRYADMIPSYACNLQVNNEATYCAGTSAFSTNYTCLCTSPGWLESVMGCLSYDKKNTTTYLKGLIRYCKIQGQTSLTIPQLNQAYEQYTENAKNTTLVDGFNKTEVIDYPIKLDPFGIQLYRDAYDQYLGNYDDSLYYGAAIYGYWALVLLVGAVFGWARFLFPSAYRSNGKLVNGFRRNITLPALVGKAKTSAKSFGFMEYLAPSRIESIILFGFLIVMIIMVSINTDYIPGDPVLFNRAAARLRYVVDRCGIIATMMMPLVFLFAGRNNFLQWITRWQYARFVTFHRWTSRVMYCLIIIHAAGYTKELGDFYTAELKESFLKAGIVAAVSGGVMLMQGFLYLRRRWYEVFLIGHIVLAIMWVAGAWIHVDKLGYVYFMYPVLAVWFFDRFVRIIRLLAFGFPLAEVQLLSDETLKVSIPTSNYWKSSPGGHAFVHFLRPTSFWQSHPFTFTDSVVQDRHIVCFCKVKGGVTNGLYKYLSSRPGRTAQIRVGVEGPYGEATPAKFSDTAVFIAGGNGIPGIYNEVVQLGKNVNSNKTIKLIWVIREMKSIYWFYEELRALRNTNIQTTVYITKSNAMSIELTDRKFDHKSTDSTGESKTLGSLDYKSYEPKGEFKDDFDDMKHELSHIEFRDGRPDIQEIVAIEVDECQNSVSFVTCGHPVMVDDLRYAVAKNVVNPGNKRVDFYEMLQVWA</sequence>
<dbReference type="OMA" id="HLARIMF"/>
<evidence type="ECO:0000256" key="5">
    <source>
        <dbReference type="ARBA" id="ARBA00022475"/>
    </source>
</evidence>
<evidence type="ECO:0000256" key="1">
    <source>
        <dbReference type="ARBA" id="ARBA00004651"/>
    </source>
</evidence>
<evidence type="ECO:0000256" key="11">
    <source>
        <dbReference type="ARBA" id="ARBA00023002"/>
    </source>
</evidence>
<evidence type="ECO:0000256" key="16">
    <source>
        <dbReference type="SAM" id="Phobius"/>
    </source>
</evidence>
<keyword evidence="9" id="KW-0249">Electron transport</keyword>
<dbReference type="InterPro" id="IPR013112">
    <property type="entry name" value="FAD-bd_8"/>
</dbReference>
<dbReference type="GO" id="GO:0015677">
    <property type="term" value="P:copper ion import"/>
    <property type="evidence" value="ECO:0007669"/>
    <property type="project" value="TreeGrafter"/>
</dbReference>
<evidence type="ECO:0000256" key="13">
    <source>
        <dbReference type="ARBA" id="ARBA00023136"/>
    </source>
</evidence>
<gene>
    <name evidence="19" type="ORF">G210_0874</name>
</gene>
<dbReference type="PANTHER" id="PTHR32361:SF9">
    <property type="entry name" value="FERRIC REDUCTASE TRANSMEMBRANE COMPONENT 3-RELATED"/>
    <property type="match status" value="1"/>
</dbReference>
<feature type="domain" description="FAD-binding FR-type" evidence="18">
    <location>
        <begin position="412"/>
        <end position="531"/>
    </location>
</feature>
<evidence type="ECO:0000256" key="3">
    <source>
        <dbReference type="ARBA" id="ARBA00012668"/>
    </source>
</evidence>
<feature type="transmembrane region" description="Helical" evidence="16">
    <location>
        <begin position="275"/>
        <end position="294"/>
    </location>
</feature>
<comment type="subcellular location">
    <subcellularLocation>
        <location evidence="1">Cell membrane</location>
        <topology evidence="1">Multi-pass membrane protein</topology>
    </subcellularLocation>
</comment>
<feature type="transmembrane region" description="Helical" evidence="16">
    <location>
        <begin position="170"/>
        <end position="190"/>
    </location>
</feature>
<feature type="chain" id="PRO_5004034229" description="ferric-chelate reductase (NADPH)" evidence="17">
    <location>
        <begin position="17"/>
        <end position="720"/>
    </location>
</feature>
<comment type="catalytic activity">
    <reaction evidence="15">
        <text>2 a Fe(II)-siderophore + NADP(+) + H(+) = 2 a Fe(III)-siderophore + NADPH</text>
        <dbReference type="Rhea" id="RHEA:28795"/>
        <dbReference type="Rhea" id="RHEA-COMP:11342"/>
        <dbReference type="Rhea" id="RHEA-COMP:11344"/>
        <dbReference type="ChEBI" id="CHEBI:15378"/>
        <dbReference type="ChEBI" id="CHEBI:29033"/>
        <dbReference type="ChEBI" id="CHEBI:29034"/>
        <dbReference type="ChEBI" id="CHEBI:57783"/>
        <dbReference type="ChEBI" id="CHEBI:58349"/>
        <dbReference type="EC" id="1.16.1.9"/>
    </reaction>
</comment>
<dbReference type="Pfam" id="PF08022">
    <property type="entry name" value="FAD_binding_8"/>
    <property type="match status" value="1"/>
</dbReference>
<dbReference type="InterPro" id="IPR017938">
    <property type="entry name" value="Riboflavin_synthase-like_b-brl"/>
</dbReference>
<keyword evidence="5" id="KW-1003">Cell membrane</keyword>
<feature type="transmembrane region" description="Helical" evidence="16">
    <location>
        <begin position="314"/>
        <end position="332"/>
    </location>
</feature>
<keyword evidence="8" id="KW-0274">FAD</keyword>
<keyword evidence="14" id="KW-0325">Glycoprotein</keyword>
<keyword evidence="12" id="KW-0406">Ion transport</keyword>
<protein>
    <recommendedName>
        <fullName evidence="3">ferric-chelate reductase (NADPH)</fullName>
        <ecNumber evidence="3">1.16.1.9</ecNumber>
    </recommendedName>
</protein>
<dbReference type="STRING" id="1245528.M3HT57"/>
<dbReference type="GO" id="GO:0052851">
    <property type="term" value="F:ferric-chelate reductase (NADPH) activity"/>
    <property type="evidence" value="ECO:0007669"/>
    <property type="project" value="UniProtKB-EC"/>
</dbReference>
<name>M3HT57_CANMX</name>
<keyword evidence="10 16" id="KW-1133">Transmembrane helix</keyword>